<reference evidence="11 12" key="1">
    <citation type="submission" date="2024-08" db="EMBL/GenBank/DDBJ databases">
        <authorList>
            <person name="Cucini C."/>
            <person name="Frati F."/>
        </authorList>
    </citation>
    <scope>NUCLEOTIDE SEQUENCE [LARGE SCALE GENOMIC DNA]</scope>
</reference>
<keyword evidence="4" id="KW-0970">Cilium biogenesis/degradation</keyword>
<feature type="region of interest" description="Disordered" evidence="9">
    <location>
        <begin position="128"/>
        <end position="476"/>
    </location>
</feature>
<feature type="compositionally biased region" description="Low complexity" evidence="9">
    <location>
        <begin position="444"/>
        <end position="455"/>
    </location>
</feature>
<dbReference type="InterPro" id="IPR042576">
    <property type="entry name" value="TRAF3IP1_N_sf"/>
</dbReference>
<evidence type="ECO:0000256" key="6">
    <source>
        <dbReference type="ARBA" id="ARBA00023212"/>
    </source>
</evidence>
<evidence type="ECO:0000259" key="10">
    <source>
        <dbReference type="Pfam" id="PF10243"/>
    </source>
</evidence>
<name>A0ABP1S1V8_9HEXA</name>
<dbReference type="EMBL" id="CAXLJM020000146">
    <property type="protein sequence ID" value="CAL8141175.1"/>
    <property type="molecule type" value="Genomic_DNA"/>
</dbReference>
<dbReference type="Pfam" id="PF10243">
    <property type="entry name" value="MIP-T3"/>
    <property type="match status" value="1"/>
</dbReference>
<organism evidence="11 12">
    <name type="scientific">Orchesella dallaii</name>
    <dbReference type="NCBI Taxonomy" id="48710"/>
    <lineage>
        <taxon>Eukaryota</taxon>
        <taxon>Metazoa</taxon>
        <taxon>Ecdysozoa</taxon>
        <taxon>Arthropoda</taxon>
        <taxon>Hexapoda</taxon>
        <taxon>Collembola</taxon>
        <taxon>Entomobryomorpha</taxon>
        <taxon>Entomobryoidea</taxon>
        <taxon>Orchesellidae</taxon>
        <taxon>Orchesellinae</taxon>
        <taxon>Orchesella</taxon>
    </lineage>
</organism>
<feature type="compositionally biased region" description="Low complexity" evidence="9">
    <location>
        <begin position="382"/>
        <end position="396"/>
    </location>
</feature>
<dbReference type="InterPro" id="IPR018799">
    <property type="entry name" value="TRAF3IP1"/>
</dbReference>
<comment type="caution">
    <text evidence="11">The sequence shown here is derived from an EMBL/GenBank/DDBJ whole genome shotgun (WGS) entry which is preliminary data.</text>
</comment>
<feature type="compositionally biased region" description="Basic and acidic residues" evidence="9">
    <location>
        <begin position="285"/>
        <end position="294"/>
    </location>
</feature>
<dbReference type="Gene3D" id="1.10.418.50">
    <property type="entry name" value="Microtubule-binding protein MIP-T3"/>
    <property type="match status" value="1"/>
</dbReference>
<feature type="compositionally biased region" description="Basic and acidic residues" evidence="9">
    <location>
        <begin position="158"/>
        <end position="168"/>
    </location>
</feature>
<dbReference type="InterPro" id="IPR040468">
    <property type="entry name" value="TRAF3IP1_N"/>
</dbReference>
<feature type="compositionally biased region" description="Polar residues" evidence="9">
    <location>
        <begin position="248"/>
        <end position="263"/>
    </location>
</feature>
<evidence type="ECO:0000256" key="7">
    <source>
        <dbReference type="ARBA" id="ARBA00023273"/>
    </source>
</evidence>
<feature type="compositionally biased region" description="Polar residues" evidence="9">
    <location>
        <begin position="295"/>
        <end position="304"/>
    </location>
</feature>
<sequence>MDKDEEILLLQSVGLTQKLLSEHITKPALADKYLIKPPFRFLHEIVTSVIETTGFMKDIFPQSHLKYEKISNVDDKRAFLKTAIDAIESETNQKCEARPSKILSGKEPEKTNDLLQLLAKAITSFKSKDNSKLSGSKGTGSKPKSSQKAVDNKSGSRTKSEVHQDIKRARSRPPVKKLSSHKSTSQENLRREKVLEKIRPDVSSQSKNKLDSKKSIPRNKGTVDDASNRKSVTQLSTPSNKSDESLKSKVSLTSTISPKQVSASKSISKQSLVKKSSSSKLLPVDPRKNIKQVEKVTSQEVTAGSSKDKAKDVKSSESVSDLESTNIIGSVSGKVNQSVCNSVEPRNNASSPTVKSNTGMPPETLDEVPAQRPVTRKKQLQNYNENNDSNVNSNADDTAENVDVLIPATAASEEQEQIPQSPLTPDESTVPATTTTEQEDKNKSGSSSSSACSSSDEAVTEHMNQKISEWKGDSEEVATVESVEDMGLKTGWIPQSNSNHQCKTNSSSFENLDKVFKSRESVSHHCQDDDEISMSRRKVKGSTPSETAMKRPITVMLDNQDDDEDDETFLVQEKMESETDLTLDRLQVSINLMKP</sequence>
<keyword evidence="6" id="KW-0206">Cytoskeleton</keyword>
<accession>A0ABP1S1V8</accession>
<feature type="compositionally biased region" description="Basic and acidic residues" evidence="9">
    <location>
        <begin position="306"/>
        <end position="315"/>
    </location>
</feature>
<evidence type="ECO:0000256" key="4">
    <source>
        <dbReference type="ARBA" id="ARBA00022794"/>
    </source>
</evidence>
<feature type="domain" description="TRAF3-interacting protein 1 N-terminal" evidence="10">
    <location>
        <begin position="15"/>
        <end position="123"/>
    </location>
</feature>
<evidence type="ECO:0000256" key="2">
    <source>
        <dbReference type="ARBA" id="ARBA00004430"/>
    </source>
</evidence>
<feature type="compositionally biased region" description="Polar residues" evidence="9">
    <location>
        <begin position="417"/>
        <end position="436"/>
    </location>
</feature>
<evidence type="ECO:0000313" key="12">
    <source>
        <dbReference type="Proteomes" id="UP001642540"/>
    </source>
</evidence>
<evidence type="ECO:0000256" key="1">
    <source>
        <dbReference type="ARBA" id="ARBA00004120"/>
    </source>
</evidence>
<feature type="compositionally biased region" description="Polar residues" evidence="9">
    <location>
        <begin position="229"/>
        <end position="240"/>
    </location>
</feature>
<evidence type="ECO:0000256" key="3">
    <source>
        <dbReference type="ARBA" id="ARBA00022490"/>
    </source>
</evidence>
<proteinExistence type="inferred from homology"/>
<evidence type="ECO:0000256" key="5">
    <source>
        <dbReference type="ARBA" id="ARBA00023054"/>
    </source>
</evidence>
<comment type="subcellular location">
    <subcellularLocation>
        <location evidence="2">Cytoplasm</location>
        <location evidence="2">Cytoskeleton</location>
        <location evidence="2">Cilium axoneme</location>
    </subcellularLocation>
    <subcellularLocation>
        <location evidence="1">Cytoplasm</location>
        <location evidence="1">Cytoskeleton</location>
        <location evidence="1">Cilium basal body</location>
    </subcellularLocation>
</comment>
<feature type="compositionally biased region" description="Basic and acidic residues" evidence="9">
    <location>
        <begin position="459"/>
        <end position="474"/>
    </location>
</feature>
<keyword evidence="5" id="KW-0175">Coiled coil</keyword>
<feature type="compositionally biased region" description="Polar residues" evidence="9">
    <location>
        <begin position="325"/>
        <end position="359"/>
    </location>
</feature>
<dbReference type="PANTHER" id="PTHR31363">
    <property type="entry name" value="TRAF3-INTERACTING PROTEIN 1"/>
    <property type="match status" value="1"/>
</dbReference>
<keyword evidence="12" id="KW-1185">Reference proteome</keyword>
<feature type="compositionally biased region" description="Basic and acidic residues" evidence="9">
    <location>
        <begin position="188"/>
        <end position="200"/>
    </location>
</feature>
<evidence type="ECO:0000256" key="8">
    <source>
        <dbReference type="ARBA" id="ARBA00043971"/>
    </source>
</evidence>
<keyword evidence="7" id="KW-0966">Cell projection</keyword>
<gene>
    <name evidence="11" type="ORF">ODALV1_LOCUS28606</name>
</gene>
<feature type="compositionally biased region" description="Low complexity" evidence="9">
    <location>
        <begin position="132"/>
        <end position="148"/>
    </location>
</feature>
<evidence type="ECO:0000256" key="9">
    <source>
        <dbReference type="SAM" id="MobiDB-lite"/>
    </source>
</evidence>
<feature type="compositionally biased region" description="Basic residues" evidence="9">
    <location>
        <begin position="169"/>
        <end position="180"/>
    </location>
</feature>
<comment type="similarity">
    <text evidence="8">Belongs to the TRAF3IP1 family.</text>
</comment>
<protein>
    <recommendedName>
        <fullName evidence="10">TRAF3-interacting protein 1 N-terminal domain-containing protein</fullName>
    </recommendedName>
</protein>
<feature type="compositionally biased region" description="Low complexity" evidence="9">
    <location>
        <begin position="264"/>
        <end position="282"/>
    </location>
</feature>
<dbReference type="PANTHER" id="PTHR31363:SF0">
    <property type="entry name" value="TRAF3-INTERACTING PROTEIN 1"/>
    <property type="match status" value="1"/>
</dbReference>
<feature type="region of interest" description="Disordered" evidence="9">
    <location>
        <begin position="526"/>
        <end position="550"/>
    </location>
</feature>
<evidence type="ECO:0000313" key="11">
    <source>
        <dbReference type="EMBL" id="CAL8141175.1"/>
    </source>
</evidence>
<dbReference type="Proteomes" id="UP001642540">
    <property type="component" value="Unassembled WGS sequence"/>
</dbReference>
<keyword evidence="3" id="KW-0963">Cytoplasm</keyword>